<dbReference type="OrthoDB" id="8718058at2"/>
<dbReference type="NCBIfam" id="TIGR02595">
    <property type="entry name" value="PEP_CTERM"/>
    <property type="match status" value="1"/>
</dbReference>
<dbReference type="AlphaFoldDB" id="A0A517N363"/>
<gene>
    <name evidence="2" type="ORF">HG15A2_49260</name>
</gene>
<feature type="domain" description="Choice-of-anchor A" evidence="1">
    <location>
        <begin position="27"/>
        <end position="284"/>
    </location>
</feature>
<evidence type="ECO:0000259" key="1">
    <source>
        <dbReference type="Pfam" id="PF20597"/>
    </source>
</evidence>
<protein>
    <recommendedName>
        <fullName evidence="1">Choice-of-anchor A domain-containing protein</fullName>
    </recommendedName>
</protein>
<dbReference type="Pfam" id="PF20597">
    <property type="entry name" value="pAdhesive_15"/>
    <property type="match status" value="1"/>
</dbReference>
<dbReference type="InterPro" id="IPR026588">
    <property type="entry name" value="Choice_anch_A"/>
</dbReference>
<keyword evidence="3" id="KW-1185">Reference proteome</keyword>
<dbReference type="EMBL" id="CP036263">
    <property type="protein sequence ID" value="QDT01579.1"/>
    <property type="molecule type" value="Genomic_DNA"/>
</dbReference>
<evidence type="ECO:0000313" key="3">
    <source>
        <dbReference type="Proteomes" id="UP000319852"/>
    </source>
</evidence>
<evidence type="ECO:0000313" key="2">
    <source>
        <dbReference type="EMBL" id="QDT01579.1"/>
    </source>
</evidence>
<dbReference type="InterPro" id="IPR013424">
    <property type="entry name" value="Ice-binding_C"/>
</dbReference>
<dbReference type="NCBIfam" id="TIGR04215">
    <property type="entry name" value="choice_anch_A"/>
    <property type="match status" value="1"/>
</dbReference>
<name>A0A517N363_9BACT</name>
<dbReference type="KEGG" id="amob:HG15A2_49260"/>
<proteinExistence type="predicted"/>
<dbReference type="Proteomes" id="UP000319852">
    <property type="component" value="Chromosome"/>
</dbReference>
<sequence>MTRFQIGALGVMVALSTIVGSLSTAVAGPINEFNLIALGNLTGNSEVEGRAFVGGNVSGNAKNFVTMAAGLNSPVSTSGLADDDGLIIGGQLLSTVNVNNGANVRVSTANAGATVNTNGGGSLTYNDAGVAGIAADVNNSVTGANAFFAGLTANSTIDDSDFNNLVFNATPGTNGIAVFDLPTNFFSSRNGTYDLSGDLAADLYVIRIAGTNLSASNALNPNSNEFNDPAFQSRIAYYFPDATTLNLNALGGSVFASAADLTLTTAVEGTVVANNVVLNGEIHLPTLEVSVPEPSSLGLLLLSTITIAISTRRKPRGTAL</sequence>
<dbReference type="RefSeq" id="WP_145063791.1">
    <property type="nucleotide sequence ID" value="NZ_CP036263.1"/>
</dbReference>
<organism evidence="2 3">
    <name type="scientific">Adhaeretor mobilis</name>
    <dbReference type="NCBI Taxonomy" id="1930276"/>
    <lineage>
        <taxon>Bacteria</taxon>
        <taxon>Pseudomonadati</taxon>
        <taxon>Planctomycetota</taxon>
        <taxon>Planctomycetia</taxon>
        <taxon>Pirellulales</taxon>
        <taxon>Lacipirellulaceae</taxon>
        <taxon>Adhaeretor</taxon>
    </lineage>
</organism>
<accession>A0A517N363</accession>
<reference evidence="2 3" key="1">
    <citation type="submission" date="2019-02" db="EMBL/GenBank/DDBJ databases">
        <title>Deep-cultivation of Planctomycetes and their phenomic and genomic characterization uncovers novel biology.</title>
        <authorList>
            <person name="Wiegand S."/>
            <person name="Jogler M."/>
            <person name="Boedeker C."/>
            <person name="Pinto D."/>
            <person name="Vollmers J."/>
            <person name="Rivas-Marin E."/>
            <person name="Kohn T."/>
            <person name="Peeters S.H."/>
            <person name="Heuer A."/>
            <person name="Rast P."/>
            <person name="Oberbeckmann S."/>
            <person name="Bunk B."/>
            <person name="Jeske O."/>
            <person name="Meyerdierks A."/>
            <person name="Storesund J.E."/>
            <person name="Kallscheuer N."/>
            <person name="Luecker S."/>
            <person name="Lage O.M."/>
            <person name="Pohl T."/>
            <person name="Merkel B.J."/>
            <person name="Hornburger P."/>
            <person name="Mueller R.-W."/>
            <person name="Bruemmer F."/>
            <person name="Labrenz M."/>
            <person name="Spormann A.M."/>
            <person name="Op den Camp H."/>
            <person name="Overmann J."/>
            <person name="Amann R."/>
            <person name="Jetten M.S.M."/>
            <person name="Mascher T."/>
            <person name="Medema M.H."/>
            <person name="Devos D.P."/>
            <person name="Kaster A.-K."/>
            <person name="Ovreas L."/>
            <person name="Rohde M."/>
            <person name="Galperin M.Y."/>
            <person name="Jogler C."/>
        </authorList>
    </citation>
    <scope>NUCLEOTIDE SEQUENCE [LARGE SCALE GENOMIC DNA]</scope>
    <source>
        <strain evidence="2 3">HG15A2</strain>
    </source>
</reference>